<organism evidence="8 9">
    <name type="scientific">Psychrobacter halodurans</name>
    <dbReference type="NCBI Taxonomy" id="2818439"/>
    <lineage>
        <taxon>Bacteria</taxon>
        <taxon>Pseudomonadati</taxon>
        <taxon>Pseudomonadota</taxon>
        <taxon>Gammaproteobacteria</taxon>
        <taxon>Moraxellales</taxon>
        <taxon>Moraxellaceae</taxon>
        <taxon>Psychrobacter</taxon>
    </lineage>
</organism>
<dbReference type="SUPFAM" id="SSF52507">
    <property type="entry name" value="Homo-oligomeric flavin-containing Cys decarboxylases, HFCD"/>
    <property type="match status" value="1"/>
</dbReference>
<evidence type="ECO:0000256" key="4">
    <source>
        <dbReference type="RuleBase" id="RU364078"/>
    </source>
</evidence>
<dbReference type="GO" id="GO:0015937">
    <property type="term" value="P:coenzyme A biosynthetic process"/>
    <property type="evidence" value="ECO:0007669"/>
    <property type="project" value="UniProtKB-UniRule"/>
</dbReference>
<comment type="pathway">
    <text evidence="3 4">Cofactor biosynthesis; coenzyme A biosynthesis; CoA from (R)-pantothenate: step 3/5.</text>
</comment>
<comment type="function">
    <text evidence="4">Catalyzes two steps in the biosynthesis of coenzyme A. In the first step cysteine is conjugated to 4'-phosphopantothenate to form 4-phosphopantothenoylcysteine, in the latter compound is decarboxylated to form 4'-phosphopantotheine.</text>
</comment>
<keyword evidence="3" id="KW-0511">Multifunctional enzyme</keyword>
<comment type="cofactor">
    <cofactor evidence="3">
        <name>FMN</name>
        <dbReference type="ChEBI" id="CHEBI:58210"/>
    </cofactor>
    <text evidence="3">Binds 1 FMN per subunit.</text>
</comment>
<dbReference type="RefSeq" id="WP_207969792.1">
    <property type="nucleotide sequence ID" value="NZ_JAGBKN010000015.1"/>
</dbReference>
<dbReference type="AlphaFoldDB" id="A0AAW4IPV1"/>
<dbReference type="Proteomes" id="UP000664161">
    <property type="component" value="Unassembled WGS sequence"/>
</dbReference>
<dbReference type="InterPro" id="IPR036551">
    <property type="entry name" value="Flavin_trans-like"/>
</dbReference>
<feature type="binding site" evidence="3">
    <location>
        <position position="400"/>
    </location>
    <ligand>
        <name>CTP</name>
        <dbReference type="ChEBI" id="CHEBI:37563"/>
    </ligand>
</feature>
<evidence type="ECO:0000313" key="8">
    <source>
        <dbReference type="EMBL" id="MBO1517300.1"/>
    </source>
</evidence>
<evidence type="ECO:0000256" key="2">
    <source>
        <dbReference type="ARBA" id="ARBA00023239"/>
    </source>
</evidence>
<name>A0AAW4IPV1_9GAMM</name>
<gene>
    <name evidence="3 8" type="primary">coaBC</name>
    <name evidence="8" type="ORF">J3491_08140</name>
</gene>
<dbReference type="PANTHER" id="PTHR14359:SF6">
    <property type="entry name" value="PHOSPHOPANTOTHENOYLCYSTEINE DECARBOXYLASE"/>
    <property type="match status" value="1"/>
</dbReference>
<feature type="region of interest" description="Phosphopantothenoylcysteine decarboxylase" evidence="3">
    <location>
        <begin position="1"/>
        <end position="189"/>
    </location>
</feature>
<feature type="binding site" evidence="3">
    <location>
        <position position="396"/>
    </location>
    <ligand>
        <name>CTP</name>
        <dbReference type="ChEBI" id="CHEBI:37563"/>
    </ligand>
</feature>
<dbReference type="InterPro" id="IPR003382">
    <property type="entry name" value="Flavoprotein"/>
</dbReference>
<feature type="domain" description="Flavoprotein" evidence="6">
    <location>
        <begin position="3"/>
        <end position="172"/>
    </location>
</feature>
<evidence type="ECO:0000259" key="6">
    <source>
        <dbReference type="Pfam" id="PF02441"/>
    </source>
</evidence>
<dbReference type="GO" id="GO:0010181">
    <property type="term" value="F:FMN binding"/>
    <property type="evidence" value="ECO:0007669"/>
    <property type="project" value="UniProtKB-UniRule"/>
</dbReference>
<keyword evidence="3" id="KW-0479">Metal-binding</keyword>
<feature type="region of interest" description="Disordered" evidence="5">
    <location>
        <begin position="277"/>
        <end position="319"/>
    </location>
</feature>
<comment type="cofactor">
    <cofactor evidence="3">
        <name>Mg(2+)</name>
        <dbReference type="ChEBI" id="CHEBI:18420"/>
    </cofactor>
</comment>
<comment type="catalytic activity">
    <reaction evidence="3 4">
        <text>N-[(R)-4-phosphopantothenoyl]-L-cysteine + H(+) = (R)-4'-phosphopantetheine + CO2</text>
        <dbReference type="Rhea" id="RHEA:16793"/>
        <dbReference type="ChEBI" id="CHEBI:15378"/>
        <dbReference type="ChEBI" id="CHEBI:16526"/>
        <dbReference type="ChEBI" id="CHEBI:59458"/>
        <dbReference type="ChEBI" id="CHEBI:61723"/>
        <dbReference type="EC" id="4.1.1.36"/>
    </reaction>
</comment>
<dbReference type="PANTHER" id="PTHR14359">
    <property type="entry name" value="HOMO-OLIGOMERIC FLAVIN CONTAINING CYS DECARBOXYLASE FAMILY"/>
    <property type="match status" value="1"/>
</dbReference>
<keyword evidence="3 4" id="KW-0285">Flavoprotein</keyword>
<sequence length="465" mass="50214">MSNIVLAITGGIAAYKSAIFARLLVKAGFDVRVIMTSGAQAFITPLTLQALTGNEVHISLLDERAEAGMGHIELAKWADLVVIAPASANTLARLAMGMADDLLTTVCLATSAPVLVAPAMNQQMWAHPAVNLNVQTLRDMNYQIIAPASGEQACGDVGAGRLPEPEALLAEVLLFNAMQTTPQLLAGKRVVITAGPTVEAIDPVRYLSNHSSGKMGFALARACVAAGAEVILIAGGKVGLPTLLNVTRIDVLSAEEMLLTAQQCVAGTHAALQYVPEEEHEHHSEHSHDHSHEHHDDCGCGETHEHEDDHTHTHMHDHVTDDEPRVADVFIATAAVADYRTRDAAPQKIKKTQESMTLDLVKNPDILATISLAHPELFVVGFAAETQDVERYARGKLVSKDLDLIACNDVSRADIGFASDDNAMQVFFSERYEHDSVTLEKASKDKIAEQLTRIIGETLWQRYDA</sequence>
<dbReference type="GO" id="GO:0071513">
    <property type="term" value="C:phosphopantothenoylcysteine decarboxylase complex"/>
    <property type="evidence" value="ECO:0007669"/>
    <property type="project" value="TreeGrafter"/>
</dbReference>
<dbReference type="Gene3D" id="3.40.50.10300">
    <property type="entry name" value="CoaB-like"/>
    <property type="match status" value="1"/>
</dbReference>
<comment type="caution">
    <text evidence="3">Lacks conserved residue(s) required for the propagation of feature annotation.</text>
</comment>
<feature type="active site" description="Proton donor" evidence="3">
    <location>
        <position position="154"/>
    </location>
</feature>
<feature type="binding site" evidence="3">
    <location>
        <position position="348"/>
    </location>
    <ligand>
        <name>CTP</name>
        <dbReference type="ChEBI" id="CHEBI:37563"/>
    </ligand>
</feature>
<dbReference type="GO" id="GO:0046872">
    <property type="term" value="F:metal ion binding"/>
    <property type="evidence" value="ECO:0007669"/>
    <property type="project" value="UniProtKB-KW"/>
</dbReference>
<dbReference type="GO" id="GO:0004633">
    <property type="term" value="F:phosphopantothenoylcysteine decarboxylase activity"/>
    <property type="evidence" value="ECO:0007669"/>
    <property type="project" value="UniProtKB-UniRule"/>
</dbReference>
<dbReference type="GO" id="GO:0004632">
    <property type="term" value="F:phosphopantothenate--cysteine ligase activity"/>
    <property type="evidence" value="ECO:0007669"/>
    <property type="project" value="UniProtKB-UniRule"/>
</dbReference>
<evidence type="ECO:0000313" key="9">
    <source>
        <dbReference type="Proteomes" id="UP000664161"/>
    </source>
</evidence>
<dbReference type="InterPro" id="IPR035929">
    <property type="entry name" value="CoaB-like_sf"/>
</dbReference>
<dbReference type="NCBIfam" id="TIGR00521">
    <property type="entry name" value="coaBC_dfp"/>
    <property type="match status" value="1"/>
</dbReference>
<keyword evidence="2 3" id="KW-0456">Lyase</keyword>
<feature type="domain" description="DNA/pantothenate metabolism flavoprotein C-terminal" evidence="7">
    <location>
        <begin position="185"/>
        <end position="269"/>
    </location>
</feature>
<protein>
    <recommendedName>
        <fullName evidence="3">Coenzyme A biosynthesis bifunctional protein CoaBC</fullName>
    </recommendedName>
    <alternativeName>
        <fullName evidence="3">DNA/pantothenate metabolism flavoprotein</fullName>
    </alternativeName>
    <alternativeName>
        <fullName evidence="3">Phosphopantothenoylcysteine synthetase/decarboxylase</fullName>
        <shortName evidence="3">PPCS-PPCDC</shortName>
    </alternativeName>
    <domain>
        <recommendedName>
            <fullName evidence="3">Phosphopantothenoylcysteine decarboxylase</fullName>
            <shortName evidence="3">PPC decarboxylase</shortName>
            <shortName evidence="3">PPC-DC</shortName>
            <ecNumber evidence="3">4.1.1.36</ecNumber>
        </recommendedName>
        <alternativeName>
            <fullName evidence="3">CoaC</fullName>
        </alternativeName>
    </domain>
    <domain>
        <recommendedName>
            <fullName evidence="3">Phosphopantothenate--cysteine ligase</fullName>
            <ecNumber evidence="3">6.3.2.5</ecNumber>
        </recommendedName>
        <alternativeName>
            <fullName evidence="3">CoaB</fullName>
        </alternativeName>
        <alternativeName>
            <fullName evidence="3">Phosphopantothenoylcysteine synthetase</fullName>
            <shortName evidence="3">PPC synthetase</shortName>
            <shortName evidence="3">PPC-S</shortName>
        </alternativeName>
    </domain>
</protein>
<comment type="similarity">
    <text evidence="3 4">In the N-terminal section; belongs to the HFCD (homo-oligomeric flavin containing Cys decarboxylase) superfamily.</text>
</comment>
<accession>A0AAW4IPV1</accession>
<proteinExistence type="inferred from homology"/>
<dbReference type="InterPro" id="IPR005252">
    <property type="entry name" value="CoaBC"/>
</dbReference>
<dbReference type="InterPro" id="IPR007085">
    <property type="entry name" value="DNA/pantothenate-metab_flavo_C"/>
</dbReference>
<evidence type="ECO:0000256" key="1">
    <source>
        <dbReference type="ARBA" id="ARBA00022793"/>
    </source>
</evidence>
<feature type="binding site" evidence="3">
    <location>
        <position position="338"/>
    </location>
    <ligand>
        <name>CTP</name>
        <dbReference type="ChEBI" id="CHEBI:37563"/>
    </ligand>
</feature>
<dbReference type="GO" id="GO:0015941">
    <property type="term" value="P:pantothenate catabolic process"/>
    <property type="evidence" value="ECO:0007669"/>
    <property type="project" value="InterPro"/>
</dbReference>
<dbReference type="HAMAP" id="MF_02225">
    <property type="entry name" value="CoaBC"/>
    <property type="match status" value="1"/>
</dbReference>
<evidence type="ECO:0000256" key="3">
    <source>
        <dbReference type="HAMAP-Rule" id="MF_02225"/>
    </source>
</evidence>
<dbReference type="SUPFAM" id="SSF102645">
    <property type="entry name" value="CoaB-like"/>
    <property type="match status" value="1"/>
</dbReference>
<keyword evidence="3 4" id="KW-0436">Ligase</keyword>
<feature type="binding site" evidence="3">
    <location>
        <begin position="364"/>
        <end position="367"/>
    </location>
    <ligand>
        <name>CTP</name>
        <dbReference type="ChEBI" id="CHEBI:37563"/>
    </ligand>
</feature>
<dbReference type="EC" id="6.3.2.5" evidence="3"/>
<comment type="pathway">
    <text evidence="3 4">Cofactor biosynthesis; coenzyme A biosynthesis; CoA from (R)-pantothenate: step 2/5.</text>
</comment>
<comment type="similarity">
    <text evidence="3 4">In the C-terminal section; belongs to the PPC synthetase family.</text>
</comment>
<evidence type="ECO:0000256" key="5">
    <source>
        <dbReference type="SAM" id="MobiDB-lite"/>
    </source>
</evidence>
<comment type="catalytic activity">
    <reaction evidence="3 4">
        <text>(R)-4'-phosphopantothenate + L-cysteine + CTP = N-[(R)-4-phosphopantothenoyl]-L-cysteine + CMP + diphosphate + H(+)</text>
        <dbReference type="Rhea" id="RHEA:19397"/>
        <dbReference type="ChEBI" id="CHEBI:10986"/>
        <dbReference type="ChEBI" id="CHEBI:15378"/>
        <dbReference type="ChEBI" id="CHEBI:33019"/>
        <dbReference type="ChEBI" id="CHEBI:35235"/>
        <dbReference type="ChEBI" id="CHEBI:37563"/>
        <dbReference type="ChEBI" id="CHEBI:59458"/>
        <dbReference type="ChEBI" id="CHEBI:60377"/>
        <dbReference type="EC" id="6.3.2.5"/>
    </reaction>
</comment>
<comment type="function">
    <text evidence="3">Catalyzes two sequential steps in the biosynthesis of coenzyme A. In the first step cysteine is conjugated to 4'-phosphopantothenate to form 4-phosphopantothenoylcysteine. In the second step the latter compound is decarboxylated to form 4'-phosphopantotheine.</text>
</comment>
<feature type="region of interest" description="Phosphopantothenate--cysteine ligase" evidence="3">
    <location>
        <begin position="190"/>
        <end position="465"/>
    </location>
</feature>
<keyword evidence="1 3" id="KW-0210">Decarboxylase</keyword>
<dbReference type="Gene3D" id="3.40.50.1950">
    <property type="entry name" value="Flavin prenyltransferase-like"/>
    <property type="match status" value="1"/>
</dbReference>
<keyword evidence="3 4" id="KW-0288">FMN</keyword>
<feature type="domain" description="DNA/pantothenate metabolism flavoprotein C-terminal" evidence="7">
    <location>
        <begin position="311"/>
        <end position="455"/>
    </location>
</feature>
<feature type="binding site" evidence="3">
    <location>
        <position position="382"/>
    </location>
    <ligand>
        <name>CTP</name>
        <dbReference type="ChEBI" id="CHEBI:37563"/>
    </ligand>
</feature>
<dbReference type="Pfam" id="PF04127">
    <property type="entry name" value="DFP"/>
    <property type="match status" value="2"/>
</dbReference>
<dbReference type="Pfam" id="PF02441">
    <property type="entry name" value="Flavoprotein"/>
    <property type="match status" value="1"/>
</dbReference>
<evidence type="ECO:0000259" key="7">
    <source>
        <dbReference type="Pfam" id="PF04127"/>
    </source>
</evidence>
<keyword evidence="3" id="KW-0460">Magnesium</keyword>
<comment type="caution">
    <text evidence="8">The sequence shown here is derived from an EMBL/GenBank/DDBJ whole genome shotgun (WGS) entry which is preliminary data.</text>
</comment>
<dbReference type="EC" id="4.1.1.36" evidence="3"/>
<reference evidence="8 9" key="1">
    <citation type="submission" date="2021-03" db="EMBL/GenBank/DDBJ databases">
        <authorList>
            <person name="Shang D.-D."/>
            <person name="Du Z.-J."/>
            <person name="Chen G.-J."/>
        </authorList>
    </citation>
    <scope>NUCLEOTIDE SEQUENCE [LARGE SCALE GENOMIC DNA]</scope>
    <source>
        <strain evidence="8 9">F2608</strain>
    </source>
</reference>
<dbReference type="EMBL" id="JAGBKN010000015">
    <property type="protein sequence ID" value="MBO1517300.1"/>
    <property type="molecule type" value="Genomic_DNA"/>
</dbReference>
<keyword evidence="9" id="KW-1185">Reference proteome</keyword>